<proteinExistence type="predicted"/>
<organism evidence="2 3">
    <name type="scientific">Lentithecium fluviatile CBS 122367</name>
    <dbReference type="NCBI Taxonomy" id="1168545"/>
    <lineage>
        <taxon>Eukaryota</taxon>
        <taxon>Fungi</taxon>
        <taxon>Dikarya</taxon>
        <taxon>Ascomycota</taxon>
        <taxon>Pezizomycotina</taxon>
        <taxon>Dothideomycetes</taxon>
        <taxon>Pleosporomycetidae</taxon>
        <taxon>Pleosporales</taxon>
        <taxon>Massarineae</taxon>
        <taxon>Lentitheciaceae</taxon>
        <taxon>Lentithecium</taxon>
    </lineage>
</organism>
<evidence type="ECO:0000313" key="3">
    <source>
        <dbReference type="Proteomes" id="UP000799291"/>
    </source>
</evidence>
<feature type="transmembrane region" description="Helical" evidence="1">
    <location>
        <begin position="49"/>
        <end position="67"/>
    </location>
</feature>
<sequence>MTKGLMFGPPRSGCAVQPSLVQAAQLRKAIRAHIPNEEAAGAAVPPSCAGLSVLAALVLVLVLVDLLHITKPISHRRGGCTAQATELLGAESHSG</sequence>
<accession>A0A6G1IFP4</accession>
<dbReference type="AlphaFoldDB" id="A0A6G1IFP4"/>
<gene>
    <name evidence="2" type="ORF">K458DRAFT_396389</name>
</gene>
<keyword evidence="1" id="KW-0472">Membrane</keyword>
<name>A0A6G1IFP4_9PLEO</name>
<keyword evidence="1" id="KW-0812">Transmembrane</keyword>
<dbReference type="Proteomes" id="UP000799291">
    <property type="component" value="Unassembled WGS sequence"/>
</dbReference>
<protein>
    <submittedName>
        <fullName evidence="2">Uncharacterized protein</fullName>
    </submittedName>
</protein>
<reference evidence="2" key="1">
    <citation type="journal article" date="2020" name="Stud. Mycol.">
        <title>101 Dothideomycetes genomes: a test case for predicting lifestyles and emergence of pathogens.</title>
        <authorList>
            <person name="Haridas S."/>
            <person name="Albert R."/>
            <person name="Binder M."/>
            <person name="Bloem J."/>
            <person name="Labutti K."/>
            <person name="Salamov A."/>
            <person name="Andreopoulos B."/>
            <person name="Baker S."/>
            <person name="Barry K."/>
            <person name="Bills G."/>
            <person name="Bluhm B."/>
            <person name="Cannon C."/>
            <person name="Castanera R."/>
            <person name="Culley D."/>
            <person name="Daum C."/>
            <person name="Ezra D."/>
            <person name="Gonzalez J."/>
            <person name="Henrissat B."/>
            <person name="Kuo A."/>
            <person name="Liang C."/>
            <person name="Lipzen A."/>
            <person name="Lutzoni F."/>
            <person name="Magnuson J."/>
            <person name="Mondo S."/>
            <person name="Nolan M."/>
            <person name="Ohm R."/>
            <person name="Pangilinan J."/>
            <person name="Park H.-J."/>
            <person name="Ramirez L."/>
            <person name="Alfaro M."/>
            <person name="Sun H."/>
            <person name="Tritt A."/>
            <person name="Yoshinaga Y."/>
            <person name="Zwiers L.-H."/>
            <person name="Turgeon B."/>
            <person name="Goodwin S."/>
            <person name="Spatafora J."/>
            <person name="Crous P."/>
            <person name="Grigoriev I."/>
        </authorList>
    </citation>
    <scope>NUCLEOTIDE SEQUENCE</scope>
    <source>
        <strain evidence="2">CBS 122367</strain>
    </source>
</reference>
<evidence type="ECO:0000256" key="1">
    <source>
        <dbReference type="SAM" id="Phobius"/>
    </source>
</evidence>
<dbReference type="EMBL" id="MU005627">
    <property type="protein sequence ID" value="KAF2676955.1"/>
    <property type="molecule type" value="Genomic_DNA"/>
</dbReference>
<keyword evidence="1" id="KW-1133">Transmembrane helix</keyword>
<keyword evidence="3" id="KW-1185">Reference proteome</keyword>
<evidence type="ECO:0000313" key="2">
    <source>
        <dbReference type="EMBL" id="KAF2676955.1"/>
    </source>
</evidence>